<dbReference type="EMBL" id="AMZH03002688">
    <property type="protein sequence ID" value="RRT74733.1"/>
    <property type="molecule type" value="Genomic_DNA"/>
</dbReference>
<name>A0A427AER0_ENSVE</name>
<accession>A0A427AER0</accession>
<organism evidence="2 3">
    <name type="scientific">Ensete ventricosum</name>
    <name type="common">Abyssinian banana</name>
    <name type="synonym">Musa ensete</name>
    <dbReference type="NCBI Taxonomy" id="4639"/>
    <lineage>
        <taxon>Eukaryota</taxon>
        <taxon>Viridiplantae</taxon>
        <taxon>Streptophyta</taxon>
        <taxon>Embryophyta</taxon>
        <taxon>Tracheophyta</taxon>
        <taxon>Spermatophyta</taxon>
        <taxon>Magnoliopsida</taxon>
        <taxon>Liliopsida</taxon>
        <taxon>Zingiberales</taxon>
        <taxon>Musaceae</taxon>
        <taxon>Ensete</taxon>
    </lineage>
</organism>
<feature type="chain" id="PRO_5019504940" evidence="1">
    <location>
        <begin position="25"/>
        <end position="125"/>
    </location>
</feature>
<gene>
    <name evidence="2" type="ORF">B296_00010230</name>
</gene>
<evidence type="ECO:0000256" key="1">
    <source>
        <dbReference type="SAM" id="SignalP"/>
    </source>
</evidence>
<keyword evidence="1" id="KW-0732">Signal</keyword>
<protein>
    <submittedName>
        <fullName evidence="2">Uncharacterized protein</fullName>
    </submittedName>
</protein>
<dbReference type="AlphaFoldDB" id="A0A427AER0"/>
<comment type="caution">
    <text evidence="2">The sequence shown here is derived from an EMBL/GenBank/DDBJ whole genome shotgun (WGS) entry which is preliminary data.</text>
</comment>
<sequence>MPKNPLQLVFLIVISNLVPRRTVGSELTSCFAASMATFATLPMVELNVKMAPTCTTAGLEETFLVAPLMNQHGMVSAYVYIINSTGFGGSEKLNETARLRVVAAPRVTGVGRIGLKGAFWICKKV</sequence>
<reference evidence="2 3" key="1">
    <citation type="journal article" date="2014" name="Agronomy (Basel)">
        <title>A Draft Genome Sequence for Ensete ventricosum, the Drought-Tolerant Tree Against Hunger.</title>
        <authorList>
            <person name="Harrison J."/>
            <person name="Moore K.A."/>
            <person name="Paszkiewicz K."/>
            <person name="Jones T."/>
            <person name="Grant M."/>
            <person name="Ambacheew D."/>
            <person name="Muzemil S."/>
            <person name="Studholme D.J."/>
        </authorList>
    </citation>
    <scope>NUCLEOTIDE SEQUENCE [LARGE SCALE GENOMIC DNA]</scope>
</reference>
<proteinExistence type="predicted"/>
<feature type="signal peptide" evidence="1">
    <location>
        <begin position="1"/>
        <end position="24"/>
    </location>
</feature>
<evidence type="ECO:0000313" key="2">
    <source>
        <dbReference type="EMBL" id="RRT74733.1"/>
    </source>
</evidence>
<evidence type="ECO:0000313" key="3">
    <source>
        <dbReference type="Proteomes" id="UP000287651"/>
    </source>
</evidence>
<dbReference type="Proteomes" id="UP000287651">
    <property type="component" value="Unassembled WGS sequence"/>
</dbReference>